<evidence type="ECO:0000313" key="1">
    <source>
        <dbReference type="EMBL" id="SDJ87237.1"/>
    </source>
</evidence>
<reference evidence="1 2" key="1">
    <citation type="submission" date="2016-10" db="EMBL/GenBank/DDBJ databases">
        <authorList>
            <person name="Varghese N."/>
            <person name="Submissions S."/>
        </authorList>
    </citation>
    <scope>NUCLEOTIDE SEQUENCE [LARGE SCALE GENOMIC DNA]</scope>
    <source>
        <strain evidence="1 2">DSM 2373</strain>
    </source>
</reference>
<name>A0A1G8XA48_9EURY</name>
<proteinExistence type="predicted"/>
<evidence type="ECO:0000313" key="2">
    <source>
        <dbReference type="Proteomes" id="UP000326500"/>
    </source>
</evidence>
<keyword evidence="2" id="KW-1185">Reference proteome</keyword>
<sequence length="123" mass="13405">MEVYIKGGAPQAIGGEIKEASCCRILLEDNTVRTGAEAGGRMVEEPIAISAEFGVDAPDAGDQSIDMNINLRQVRPLEEHIFRTSIHPAKTQAAIEVFQVLKDLFERRGKRLHLSTLSCTANA</sequence>
<dbReference type="Proteomes" id="UP000326500">
    <property type="component" value="Unassembled WGS sequence"/>
</dbReference>
<dbReference type="EMBL" id="FNFT01000001">
    <property type="protein sequence ID" value="SDJ87237.1"/>
    <property type="molecule type" value="Genomic_DNA"/>
</dbReference>
<protein>
    <submittedName>
        <fullName evidence="1">Uncharacterized protein</fullName>
    </submittedName>
</protein>
<gene>
    <name evidence="1" type="ORF">SAMN04488571_101324</name>
</gene>
<dbReference type="AlphaFoldDB" id="A0A1G8XA48"/>
<accession>A0A1G8XA48</accession>
<organism evidence="1 2">
    <name type="scientific">Methanoculleus thermophilus</name>
    <dbReference type="NCBI Taxonomy" id="2200"/>
    <lineage>
        <taxon>Archaea</taxon>
        <taxon>Methanobacteriati</taxon>
        <taxon>Methanobacteriota</taxon>
        <taxon>Stenosarchaea group</taxon>
        <taxon>Methanomicrobia</taxon>
        <taxon>Methanomicrobiales</taxon>
        <taxon>Methanomicrobiaceae</taxon>
        <taxon>Methanoculleus</taxon>
    </lineage>
</organism>